<evidence type="ECO:0000259" key="3">
    <source>
        <dbReference type="SMART" id="SM00429"/>
    </source>
</evidence>
<dbReference type="PANTHER" id="PTHR46769:SF2">
    <property type="entry name" value="FIBROCYSTIN-L ISOFORM 2 PRECURSOR-RELATED"/>
    <property type="match status" value="1"/>
</dbReference>
<organism evidence="4 5">
    <name type="scientific">Hymenobacter cyanobacteriorum</name>
    <dbReference type="NCBI Taxonomy" id="2926463"/>
    <lineage>
        <taxon>Bacteria</taxon>
        <taxon>Pseudomonadati</taxon>
        <taxon>Bacteroidota</taxon>
        <taxon>Cytophagia</taxon>
        <taxon>Cytophagales</taxon>
        <taxon>Hymenobacteraceae</taxon>
        <taxon>Hymenobacter</taxon>
    </lineage>
</organism>
<dbReference type="InterPro" id="IPR013783">
    <property type="entry name" value="Ig-like_fold"/>
</dbReference>
<dbReference type="RefSeq" id="WP_241934701.1">
    <property type="nucleotide sequence ID" value="NZ_JALBGC010000001.1"/>
</dbReference>
<feature type="chain" id="PRO_5040983952" evidence="2">
    <location>
        <begin position="30"/>
        <end position="1372"/>
    </location>
</feature>
<dbReference type="CDD" id="cd00603">
    <property type="entry name" value="IPT_PCSR"/>
    <property type="match status" value="3"/>
</dbReference>
<dbReference type="SMART" id="SM00429">
    <property type="entry name" value="IPT"/>
    <property type="match status" value="4"/>
</dbReference>
<dbReference type="Pfam" id="PF18962">
    <property type="entry name" value="Por_Secre_tail"/>
    <property type="match status" value="1"/>
</dbReference>
<dbReference type="Gene3D" id="2.60.40.10">
    <property type="entry name" value="Immunoglobulins"/>
    <property type="match status" value="4"/>
</dbReference>
<protein>
    <submittedName>
        <fullName evidence="4">T9SS type A sorting domain-containing protein</fullName>
    </submittedName>
</protein>
<feature type="domain" description="IPT/TIG" evidence="3">
    <location>
        <begin position="541"/>
        <end position="628"/>
    </location>
</feature>
<evidence type="ECO:0000313" key="5">
    <source>
        <dbReference type="Proteomes" id="UP001139193"/>
    </source>
</evidence>
<dbReference type="InterPro" id="IPR052387">
    <property type="entry name" value="Fibrocystin"/>
</dbReference>
<feature type="domain" description="IPT/TIG" evidence="3">
    <location>
        <begin position="446"/>
        <end position="533"/>
    </location>
</feature>
<accession>A0A9X2AE53</accession>
<name>A0A9X2AE53_9BACT</name>
<reference evidence="4" key="1">
    <citation type="submission" date="2022-03" db="EMBL/GenBank/DDBJ databases">
        <title>Bacterial whole genome sequence for Hymenobacter sp. DH14.</title>
        <authorList>
            <person name="Le V."/>
        </authorList>
    </citation>
    <scope>NUCLEOTIDE SEQUENCE</scope>
    <source>
        <strain evidence="4">DH14</strain>
    </source>
</reference>
<dbReference type="InterPro" id="IPR002909">
    <property type="entry name" value="IPT_dom"/>
</dbReference>
<gene>
    <name evidence="4" type="ORF">MON38_03280</name>
</gene>
<dbReference type="SUPFAM" id="SSF81296">
    <property type="entry name" value="E set domains"/>
    <property type="match status" value="4"/>
</dbReference>
<dbReference type="InterPro" id="IPR014756">
    <property type="entry name" value="Ig_E-set"/>
</dbReference>
<evidence type="ECO:0000256" key="1">
    <source>
        <dbReference type="ARBA" id="ARBA00022729"/>
    </source>
</evidence>
<evidence type="ECO:0000313" key="4">
    <source>
        <dbReference type="EMBL" id="MCI1186427.1"/>
    </source>
</evidence>
<dbReference type="EMBL" id="JALBGC010000001">
    <property type="protein sequence ID" value="MCI1186427.1"/>
    <property type="molecule type" value="Genomic_DNA"/>
</dbReference>
<feature type="signal peptide" evidence="2">
    <location>
        <begin position="1"/>
        <end position="29"/>
    </location>
</feature>
<dbReference type="NCBIfam" id="TIGR04183">
    <property type="entry name" value="Por_Secre_tail"/>
    <property type="match status" value="1"/>
</dbReference>
<feature type="domain" description="IPT/TIG" evidence="3">
    <location>
        <begin position="356"/>
        <end position="443"/>
    </location>
</feature>
<comment type="caution">
    <text evidence="4">The sequence shown here is derived from an EMBL/GenBank/DDBJ whole genome shotgun (WGS) entry which is preliminary data.</text>
</comment>
<dbReference type="InterPro" id="IPR026444">
    <property type="entry name" value="Secre_tail"/>
</dbReference>
<sequence length="1372" mass="137616">MQTLYKKGQPFRRMRLLSLLLLLPLAGRAQFTGGRLVVARANASSGPGTVTLAEYTTAGVAGTSVALPTAASGSNKQFRINAGSATEGGLNLSADGRFLTLGGYDASASATLPGTAATVNRVVALVAADGTVNTSTALTDAFNSNSIRSVVSSDGTQFYLSGGGDGVRYATPVGTTSSTVISNTVTNLRQIHIAGGNLYFTTASGATRGTYQVGTGLPTATGTTATSLLSVGGTASPNATAFIDIDGDGNPDVAYLVDNTVTTGGSGGIYKFSRTGTTWTSRGQFNSTLGLNYVTGRVNGANVELYITTPTTIYSYNEPTANANNLIAGTLTATAATTTTAAPFRGIAFAPVNNPAPTITSLSPSSATAGAAAQTLTVTGTNFIASSVVNFNGTDRATTYVSATQLTIQLTAGDQATAGTYNVTVTNPTPGGGTSAASTFTVNNPAPTISSLSPSSVTAGAAAQTLTVNGTNFIASSVVNFNGTDRTTTYVSATQLTIQLTAGDQTTAGSYNVTVTNPTPGGGTSAAATFTVSPAVVNNPAPTITSLSPNSATAGAAAQTLTVTGTNFIASSVVNFNGTDRATTYVSATQLTIQLTAGDQATAGTYNVTVTNPTPGGGTSAASTFTVNPAVVNNPVPTITSLSPSSVPAGTGAFTLTINGTGFLPASTVTFNGFPVGATYLSSTQLSVNLPAGAVTGTYPVIVTNPAPGGGASAPFNFTVTSAPLGDLTVSTGTLASPTPIAGNYNNIFITGTGVAAVVGPLTAATKLEIQPGGILAQNCQPITGTGNFDLQAGGTLIICDGAGISPAPVPTGAILLAGTRSYSPLANYIYNGSAAQVTGLGLPTTVLAVAVANPAGLTLSQALSLTQGLQLQTGNLITGGNTFTLLSTAAGTAGVVNAGGVVVGATTVQRYINSANAVGYRHYSAPVNSTTFADLATTNFTPVANPAYNSSATPGTIPNFPTVFGYNQDRIATVTSNFSAFDKGWFSPNSLADPMVVGKGYTVNAPNTALVDFVGTLNNGSVPSGNLSRGTDPAAGWHLLGNPYPSPINWSTVTPAQRPGMDAAIYVFESAGQYGGSYRASVNGVGGNSNSPQPIVVSSQGYFVRVASGQTTGQVNLDNSNRVTTFDAQPSFGRGTADTRPQVAMTLQGASVADAAYVYFQAGATAGKDVEFDATKLNNSHGLNLTSLAGGEALAINGLPALGAATVLVPLNIAAPQAGSYALKADALANLAGTTVTLVDALNNTRTVLTTGTAYTFSLTNTSATGRFALEFRPSGALATTAAQALSAQTQLFPNPTSGSFRVQLPVLAAKTAVQATLLNALGQTVLSRTLTAAAGQAIDTEFDVRALAAGVYTLRLNVNGTPVVRKVMVE</sequence>
<dbReference type="CDD" id="cd00102">
    <property type="entry name" value="IPT"/>
    <property type="match status" value="1"/>
</dbReference>
<proteinExistence type="predicted"/>
<keyword evidence="1 2" id="KW-0732">Signal</keyword>
<feature type="domain" description="IPT/TIG" evidence="3">
    <location>
        <begin position="636"/>
        <end position="721"/>
    </location>
</feature>
<dbReference type="PANTHER" id="PTHR46769">
    <property type="entry name" value="POLYCYSTIC KIDNEY AND HEPATIC DISEASE 1 (AUTOSOMAL RECESSIVE)-LIKE 1"/>
    <property type="match status" value="1"/>
</dbReference>
<evidence type="ECO:0000256" key="2">
    <source>
        <dbReference type="SAM" id="SignalP"/>
    </source>
</evidence>
<keyword evidence="5" id="KW-1185">Reference proteome</keyword>
<dbReference type="Proteomes" id="UP001139193">
    <property type="component" value="Unassembled WGS sequence"/>
</dbReference>